<dbReference type="GO" id="GO:0003700">
    <property type="term" value="F:DNA-binding transcription factor activity"/>
    <property type="evidence" value="ECO:0007669"/>
    <property type="project" value="InterPro"/>
</dbReference>
<reference evidence="8 9" key="1">
    <citation type="journal article" date="2023" name="BMC Biotechnol.">
        <title>Vitis rotundifolia cv Carlos genome sequencing.</title>
        <authorList>
            <person name="Huff M."/>
            <person name="Hulse-Kemp A."/>
            <person name="Scheffler B."/>
            <person name="Youngblood R."/>
            <person name="Simpson S."/>
            <person name="Babiker E."/>
            <person name="Staton M."/>
        </authorList>
    </citation>
    <scope>NUCLEOTIDE SEQUENCE [LARGE SCALE GENOMIC DNA]</scope>
    <source>
        <tissue evidence="8">Leaf</tissue>
    </source>
</reference>
<gene>
    <name evidence="8" type="ORF">PVL29_018362</name>
</gene>
<feature type="region of interest" description="Disordered" evidence="6">
    <location>
        <begin position="51"/>
        <end position="99"/>
    </location>
</feature>
<dbReference type="Proteomes" id="UP001168098">
    <property type="component" value="Unassembled WGS sequence"/>
</dbReference>
<feature type="compositionally biased region" description="Basic and acidic residues" evidence="6">
    <location>
        <begin position="55"/>
        <end position="82"/>
    </location>
</feature>
<dbReference type="SMART" id="SM00353">
    <property type="entry name" value="HLH"/>
    <property type="match status" value="1"/>
</dbReference>
<evidence type="ECO:0000256" key="2">
    <source>
        <dbReference type="ARBA" id="ARBA00023015"/>
    </source>
</evidence>
<evidence type="ECO:0000256" key="1">
    <source>
        <dbReference type="ARBA" id="ARBA00004123"/>
    </source>
</evidence>
<evidence type="ECO:0000256" key="5">
    <source>
        <dbReference type="SAM" id="Coils"/>
    </source>
</evidence>
<accession>A0AA38Z4V6</accession>
<comment type="subcellular location">
    <subcellularLocation>
        <location evidence="1">Nucleus</location>
    </subcellularLocation>
</comment>
<dbReference type="EMBL" id="JARBHA010000014">
    <property type="protein sequence ID" value="KAJ9682431.1"/>
    <property type="molecule type" value="Genomic_DNA"/>
</dbReference>
<dbReference type="Pfam" id="PF00010">
    <property type="entry name" value="HLH"/>
    <property type="match status" value="1"/>
</dbReference>
<dbReference type="PANTHER" id="PTHR46133:SF9">
    <property type="entry name" value="TRANSCRIPTION FACTOR BHLH104"/>
    <property type="match status" value="1"/>
</dbReference>
<dbReference type="GO" id="GO:0006879">
    <property type="term" value="P:intracellular iron ion homeostasis"/>
    <property type="evidence" value="ECO:0007669"/>
    <property type="project" value="InterPro"/>
</dbReference>
<dbReference type="GO" id="GO:0046983">
    <property type="term" value="F:protein dimerization activity"/>
    <property type="evidence" value="ECO:0007669"/>
    <property type="project" value="InterPro"/>
</dbReference>
<sequence length="216" mass="24541">MDSFEDGGWDLLDYCIIEDATSADFFWANQSPSREFNALAVDAVSTEKRCKRGREKGERCSRADSKASREKMRREKMNDRFSDLSSLLEPGRPPKTDKSSILSDAIHVLNQLRTEARELKGKTQKLREDIKTLKAEKSELREEKLILKADKEKMQQRVKAMNVVPPGFVPAHPLAYQAGANKMVGFPGYGGFQMWQWIPQTVLDTSQDHVLRPPVA</sequence>
<dbReference type="PROSITE" id="PS50888">
    <property type="entry name" value="BHLH"/>
    <property type="match status" value="1"/>
</dbReference>
<dbReference type="InterPro" id="IPR036638">
    <property type="entry name" value="HLH_DNA-bd_sf"/>
</dbReference>
<evidence type="ECO:0000256" key="4">
    <source>
        <dbReference type="ARBA" id="ARBA00023242"/>
    </source>
</evidence>
<evidence type="ECO:0000259" key="7">
    <source>
        <dbReference type="PROSITE" id="PS50888"/>
    </source>
</evidence>
<dbReference type="InterPro" id="IPR044818">
    <property type="entry name" value="ILR3-like"/>
</dbReference>
<keyword evidence="9" id="KW-1185">Reference proteome</keyword>
<proteinExistence type="predicted"/>
<keyword evidence="4" id="KW-0539">Nucleus</keyword>
<evidence type="ECO:0000256" key="6">
    <source>
        <dbReference type="SAM" id="MobiDB-lite"/>
    </source>
</evidence>
<dbReference type="GO" id="GO:0005634">
    <property type="term" value="C:nucleus"/>
    <property type="evidence" value="ECO:0007669"/>
    <property type="project" value="UniProtKB-SubCell"/>
</dbReference>
<protein>
    <recommendedName>
        <fullName evidence="7">BHLH domain-containing protein</fullName>
    </recommendedName>
</protein>
<keyword evidence="2" id="KW-0805">Transcription regulation</keyword>
<dbReference type="CDD" id="cd11446">
    <property type="entry name" value="bHLH_AtILR3_like"/>
    <property type="match status" value="1"/>
</dbReference>
<dbReference type="SUPFAM" id="SSF47459">
    <property type="entry name" value="HLH, helix-loop-helix DNA-binding domain"/>
    <property type="match status" value="1"/>
</dbReference>
<dbReference type="InterPro" id="IPR011598">
    <property type="entry name" value="bHLH_dom"/>
</dbReference>
<keyword evidence="3" id="KW-0804">Transcription</keyword>
<feature type="coiled-coil region" evidence="5">
    <location>
        <begin position="102"/>
        <end position="157"/>
    </location>
</feature>
<dbReference type="Gene3D" id="4.10.280.10">
    <property type="entry name" value="Helix-loop-helix DNA-binding domain"/>
    <property type="match status" value="1"/>
</dbReference>
<comment type="caution">
    <text evidence="8">The sequence shown here is derived from an EMBL/GenBank/DDBJ whole genome shotgun (WGS) entry which is preliminary data.</text>
</comment>
<feature type="domain" description="BHLH" evidence="7">
    <location>
        <begin position="61"/>
        <end position="112"/>
    </location>
</feature>
<evidence type="ECO:0000313" key="9">
    <source>
        <dbReference type="Proteomes" id="UP001168098"/>
    </source>
</evidence>
<keyword evidence="5" id="KW-0175">Coiled coil</keyword>
<organism evidence="8 9">
    <name type="scientific">Vitis rotundifolia</name>
    <name type="common">Muscadine grape</name>
    <dbReference type="NCBI Taxonomy" id="103349"/>
    <lineage>
        <taxon>Eukaryota</taxon>
        <taxon>Viridiplantae</taxon>
        <taxon>Streptophyta</taxon>
        <taxon>Embryophyta</taxon>
        <taxon>Tracheophyta</taxon>
        <taxon>Spermatophyta</taxon>
        <taxon>Magnoliopsida</taxon>
        <taxon>eudicotyledons</taxon>
        <taxon>Gunneridae</taxon>
        <taxon>Pentapetalae</taxon>
        <taxon>rosids</taxon>
        <taxon>Vitales</taxon>
        <taxon>Vitaceae</taxon>
        <taxon>Viteae</taxon>
        <taxon>Vitis</taxon>
    </lineage>
</organism>
<evidence type="ECO:0000313" key="8">
    <source>
        <dbReference type="EMBL" id="KAJ9682431.1"/>
    </source>
</evidence>
<evidence type="ECO:0000256" key="3">
    <source>
        <dbReference type="ARBA" id="ARBA00023163"/>
    </source>
</evidence>
<name>A0AA38Z4V6_VITRO</name>
<dbReference type="AlphaFoldDB" id="A0AA38Z4V6"/>
<dbReference type="PANTHER" id="PTHR46133">
    <property type="entry name" value="BHLH TRANSCRIPTION FACTOR"/>
    <property type="match status" value="1"/>
</dbReference>